<keyword evidence="5" id="KW-1185">Reference proteome</keyword>
<dbReference type="GeneID" id="66985802"/>
<name>A0A7R7ZS84_ASPCH</name>
<evidence type="ECO:0008006" key="6">
    <source>
        <dbReference type="Google" id="ProtNLM"/>
    </source>
</evidence>
<dbReference type="PANTHER" id="PTHR37534">
    <property type="entry name" value="TRANSCRIPTIONAL ACTIVATOR PROTEIN UGA3"/>
    <property type="match status" value="1"/>
</dbReference>
<dbReference type="Pfam" id="PF11951">
    <property type="entry name" value="Fungal_trans_2"/>
    <property type="match status" value="1"/>
</dbReference>
<dbReference type="PANTHER" id="PTHR37534:SF46">
    <property type="entry name" value="ZN(II)2CYS6 TRANSCRIPTION FACTOR (EUROFUNG)"/>
    <property type="match status" value="1"/>
</dbReference>
<sequence length="480" mass="53519">MLESIFEGLDQWSLSSGGWGGEERRGPFSVFGVGLQRPGESSQGTGSETGIGGDGMQVDGLKTGEEDVIANEISQPSVATTQSPAVSTTTTTPYLLYRDESPSDTGYTIEQPITSTALPETELIHHWVIFLSQNMLLIDTPDNPCRTVFMPLALQGLDTSSPAHLAVFHAICAASAFSLSYLRNDARYHSSAVRHDQHALRLLRRHLLHGGRLDEPTLAAALTCITGEAMSGRKGRWRAHVVGVLGLLEREISRSWIRSSTATPLIQSCLSLSTLCRLRVPRELVALFRGVDPQERDCYLERAHGVTRNLVEFLADVNDIKEVRSRVSPAELDQLELRLYLNFPRVSADTHKSEVVQHALNSFYYATVIYFRRTLKGACVADVRDLVEKAVQDLEAVEAQGSACGSAYNWASFVVAAECDQPDLQARMLNCFDRKRRHGIKNIDRLREFVRIVWERRVSTGVDIHWQDLADEFEFDIMFV</sequence>
<dbReference type="AlphaFoldDB" id="A0A7R7ZS84"/>
<keyword evidence="2" id="KW-0539">Nucleus</keyword>
<organism evidence="4 5">
    <name type="scientific">Aspergillus chevalieri</name>
    <name type="common">Eurotium chevalieri</name>
    <dbReference type="NCBI Taxonomy" id="182096"/>
    <lineage>
        <taxon>Eukaryota</taxon>
        <taxon>Fungi</taxon>
        <taxon>Dikarya</taxon>
        <taxon>Ascomycota</taxon>
        <taxon>Pezizomycotina</taxon>
        <taxon>Eurotiomycetes</taxon>
        <taxon>Eurotiomycetidae</taxon>
        <taxon>Eurotiales</taxon>
        <taxon>Aspergillaceae</taxon>
        <taxon>Aspergillus</taxon>
        <taxon>Aspergillus subgen. Aspergillus</taxon>
    </lineage>
</organism>
<dbReference type="KEGG" id="ache:ACHE_70287A"/>
<dbReference type="Proteomes" id="UP000637239">
    <property type="component" value="Chromosome 7"/>
</dbReference>
<accession>A0A7R7ZS84</accession>
<gene>
    <name evidence="4" type="ORF">ACHE_70287A</name>
</gene>
<protein>
    <recommendedName>
        <fullName evidence="6">Fungal-specific transcription factor domain-containing protein</fullName>
    </recommendedName>
</protein>
<comment type="subcellular location">
    <subcellularLocation>
        <location evidence="1">Nucleus</location>
    </subcellularLocation>
</comment>
<dbReference type="InterPro" id="IPR021858">
    <property type="entry name" value="Fun_TF"/>
</dbReference>
<dbReference type="GO" id="GO:0005634">
    <property type="term" value="C:nucleus"/>
    <property type="evidence" value="ECO:0007669"/>
    <property type="project" value="UniProtKB-SubCell"/>
</dbReference>
<dbReference type="EMBL" id="AP024422">
    <property type="protein sequence ID" value="BCR91444.1"/>
    <property type="molecule type" value="Genomic_DNA"/>
</dbReference>
<reference evidence="4" key="2">
    <citation type="submission" date="2021-02" db="EMBL/GenBank/DDBJ databases">
        <title>Aspergillus chevalieri M1 genome sequence.</title>
        <authorList>
            <person name="Kadooka C."/>
            <person name="Mori K."/>
            <person name="Futagami T."/>
        </authorList>
    </citation>
    <scope>NUCLEOTIDE SEQUENCE</scope>
    <source>
        <strain evidence="4">M1</strain>
    </source>
</reference>
<evidence type="ECO:0000256" key="2">
    <source>
        <dbReference type="ARBA" id="ARBA00023242"/>
    </source>
</evidence>
<evidence type="ECO:0000313" key="4">
    <source>
        <dbReference type="EMBL" id="BCR91444.1"/>
    </source>
</evidence>
<evidence type="ECO:0000256" key="1">
    <source>
        <dbReference type="ARBA" id="ARBA00004123"/>
    </source>
</evidence>
<feature type="region of interest" description="Disordered" evidence="3">
    <location>
        <begin position="35"/>
        <end position="55"/>
    </location>
</feature>
<reference evidence="4" key="1">
    <citation type="submission" date="2021-01" db="EMBL/GenBank/DDBJ databases">
        <authorList>
            <consortium name="Aspergillus chevalieri M1 genome sequencing consortium"/>
            <person name="Kazuki M."/>
            <person name="Futagami T."/>
        </authorList>
    </citation>
    <scope>NUCLEOTIDE SEQUENCE</scope>
    <source>
        <strain evidence="4">M1</strain>
    </source>
</reference>
<evidence type="ECO:0000313" key="5">
    <source>
        <dbReference type="Proteomes" id="UP000637239"/>
    </source>
</evidence>
<dbReference type="RefSeq" id="XP_043139966.1">
    <property type="nucleotide sequence ID" value="XM_043282603.1"/>
</dbReference>
<evidence type="ECO:0000256" key="3">
    <source>
        <dbReference type="SAM" id="MobiDB-lite"/>
    </source>
</evidence>
<proteinExistence type="predicted"/>